<evidence type="ECO:0000313" key="4">
    <source>
        <dbReference type="Proteomes" id="UP000244792"/>
    </source>
</evidence>
<dbReference type="EMBL" id="CP020921">
    <property type="protein sequence ID" value="AWB09698.1"/>
    <property type="molecule type" value="Genomic_DNA"/>
</dbReference>
<dbReference type="SUPFAM" id="SSF55154">
    <property type="entry name" value="CYTH-like phosphatases"/>
    <property type="match status" value="1"/>
</dbReference>
<dbReference type="GO" id="GO:0046872">
    <property type="term" value="F:metal ion binding"/>
    <property type="evidence" value="ECO:0007669"/>
    <property type="project" value="TreeGrafter"/>
</dbReference>
<gene>
    <name evidence="3" type="ORF">TDSAC_0320</name>
</gene>
<dbReference type="CDD" id="cd07756">
    <property type="entry name" value="CYTH-like_Pase_CHAD"/>
    <property type="match status" value="1"/>
</dbReference>
<dbReference type="Gene3D" id="2.40.320.10">
    <property type="entry name" value="Hypothetical Protein Pfu-838710-001"/>
    <property type="match status" value="1"/>
</dbReference>
<sequence length="506" mass="60085">MNTNIEIELKLRCIFPEKLDEIYSLPIFSSLKNEWQKKRIHSIYYDTKDNTFLNSGIIFRIRSENGVWVQTVKITGNSNGGFSRRKEYNVELQNEKPDLAVLKDSHLKSFIKDTKSKFELLPIFETIFDRSLLIYPYEKRSVLEVAVDVGKIIAKEKTEDFCEVEIELKEGNISCILKLAEELSKSFNFLLEPRSKFYRGIMLANLEPKFEFQKERDPDIIAEEGLQNELIEKLQTLISYHNKFVENPENFDNLHDFRVSLRKIRTLLKFGKPLIEQEHLDHWLDEFDHITELTNSLRETDVLIEEWRSFLSTTKQENLKSSTLTLKLLEERQNKLNQIYPFFSEGKFTSLFLGFWYWLLEGAFLVDDSVNLKLKKFVKERLSTWLRKTLKRLKKTDFNNENDLHKLRIASKDLRYSLETFSFTLKPSTKEMISRLKRIQDILGYIHDTQTFSVYLENLISSSDEPEIHKESGWLLGYRLHSDQSLKSDLEKQWKKFKEQARFFIE</sequence>
<dbReference type="Pfam" id="PF05235">
    <property type="entry name" value="CHAD"/>
    <property type="match status" value="1"/>
</dbReference>
<evidence type="ECO:0000259" key="2">
    <source>
        <dbReference type="PROSITE" id="PS51708"/>
    </source>
</evidence>
<reference evidence="3 4" key="1">
    <citation type="submission" date="2017-04" db="EMBL/GenBank/DDBJ databases">
        <title>Genomic insights into metabolism of Thermodesulfobium acidiphilum.</title>
        <authorList>
            <person name="Toshchakov S.V."/>
            <person name="Frolov E.N."/>
            <person name="Kublanov I.V."/>
            <person name="Samarov N.I."/>
            <person name="Novikov A."/>
            <person name="Lebedinsky A.V."/>
            <person name="Bonch-Osmolovskaya E.A."/>
            <person name="Chernyh N.A."/>
        </authorList>
    </citation>
    <scope>NUCLEOTIDE SEQUENCE [LARGE SCALE GENOMIC DNA]</scope>
    <source>
        <strain evidence="3 4">3127-1</strain>
    </source>
</reference>
<feature type="domain" description="CHAD" evidence="2">
    <location>
        <begin position="219"/>
        <end position="502"/>
    </location>
</feature>
<dbReference type="KEGG" id="taci:TDSAC_0320"/>
<dbReference type="InterPro" id="IPR033469">
    <property type="entry name" value="CYTH-like_dom_sf"/>
</dbReference>
<dbReference type="Gene3D" id="1.40.20.10">
    <property type="entry name" value="CHAD domain"/>
    <property type="match status" value="1"/>
</dbReference>
<accession>A0A2R4VZ01</accession>
<proteinExistence type="predicted"/>
<feature type="domain" description="CYTH" evidence="1">
    <location>
        <begin position="4"/>
        <end position="204"/>
    </location>
</feature>
<evidence type="ECO:0000313" key="3">
    <source>
        <dbReference type="EMBL" id="AWB09698.1"/>
    </source>
</evidence>
<dbReference type="InterPro" id="IPR039013">
    <property type="entry name" value="YgiF"/>
</dbReference>
<dbReference type="AlphaFoldDB" id="A0A2R4VZ01"/>
<dbReference type="PROSITE" id="PS51707">
    <property type="entry name" value="CYTH"/>
    <property type="match status" value="1"/>
</dbReference>
<dbReference type="GO" id="GO:0050355">
    <property type="term" value="F:inorganic triphosphate phosphatase activity"/>
    <property type="evidence" value="ECO:0007669"/>
    <property type="project" value="InterPro"/>
</dbReference>
<dbReference type="Pfam" id="PF01928">
    <property type="entry name" value="CYTH"/>
    <property type="match status" value="1"/>
</dbReference>
<dbReference type="RefSeq" id="WP_199919845.1">
    <property type="nucleotide sequence ID" value="NZ_CP020921.1"/>
</dbReference>
<dbReference type="InterPro" id="IPR038186">
    <property type="entry name" value="CHAD_dom_sf"/>
</dbReference>
<dbReference type="Proteomes" id="UP000244792">
    <property type="component" value="Chromosome"/>
</dbReference>
<dbReference type="PANTHER" id="PTHR39569:SF1">
    <property type="entry name" value="INORGANIC TRIPHOSPHATASE"/>
    <property type="match status" value="1"/>
</dbReference>
<dbReference type="PANTHER" id="PTHR39569">
    <property type="entry name" value="INORGANIC TRIPHOSPHATASE"/>
    <property type="match status" value="1"/>
</dbReference>
<organism evidence="3 4">
    <name type="scientific">Thermodesulfobium acidiphilum</name>
    <dbReference type="NCBI Taxonomy" id="1794699"/>
    <lineage>
        <taxon>Bacteria</taxon>
        <taxon>Pseudomonadati</taxon>
        <taxon>Thermodesulfobiota</taxon>
        <taxon>Thermodesulfobiia</taxon>
        <taxon>Thermodesulfobiales</taxon>
        <taxon>Thermodesulfobiaceae</taxon>
        <taxon>Thermodesulfobium</taxon>
    </lineage>
</organism>
<keyword evidence="4" id="KW-1185">Reference proteome</keyword>
<dbReference type="InterPro" id="IPR007899">
    <property type="entry name" value="CHAD_dom"/>
</dbReference>
<name>A0A2R4VZ01_THEAF</name>
<dbReference type="InterPro" id="IPR023577">
    <property type="entry name" value="CYTH_domain"/>
</dbReference>
<dbReference type="SMART" id="SM00880">
    <property type="entry name" value="CHAD"/>
    <property type="match status" value="1"/>
</dbReference>
<protein>
    <submittedName>
        <fullName evidence="3">Inorganic triphosphatase YgiF</fullName>
    </submittedName>
</protein>
<dbReference type="PROSITE" id="PS51708">
    <property type="entry name" value="CHAD"/>
    <property type="match status" value="1"/>
</dbReference>
<evidence type="ECO:0000259" key="1">
    <source>
        <dbReference type="PROSITE" id="PS51707"/>
    </source>
</evidence>
<dbReference type="SMART" id="SM01118">
    <property type="entry name" value="CYTH"/>
    <property type="match status" value="1"/>
</dbReference>